<reference evidence="1 2" key="1">
    <citation type="submission" date="2018-05" db="EMBL/GenBank/DDBJ databases">
        <title>A metagenomic window into the 2 km-deep terrestrial subsurface aquifer revealed taxonomically and functionally diverse microbial community comprising novel uncultured bacterial lineages.</title>
        <authorList>
            <person name="Kadnikov V.V."/>
            <person name="Mardanov A.V."/>
            <person name="Beletsky A.V."/>
            <person name="Banks D."/>
            <person name="Pimenov N.V."/>
            <person name="Frank Y.A."/>
            <person name="Karnachuk O.V."/>
            <person name="Ravin N.V."/>
        </authorList>
    </citation>
    <scope>NUCLEOTIDE SEQUENCE [LARGE SCALE GENOMIC DNA]</scope>
    <source>
        <strain evidence="1">BY5</strain>
    </source>
</reference>
<accession>A0A367ZCD7</accession>
<evidence type="ECO:0000313" key="1">
    <source>
        <dbReference type="EMBL" id="RCK75770.1"/>
    </source>
</evidence>
<evidence type="ECO:0000313" key="2">
    <source>
        <dbReference type="Proteomes" id="UP000252355"/>
    </source>
</evidence>
<dbReference type="EMBL" id="QOQW01000038">
    <property type="protein sequence ID" value="RCK75770.1"/>
    <property type="molecule type" value="Genomic_DNA"/>
</dbReference>
<dbReference type="Proteomes" id="UP000252355">
    <property type="component" value="Unassembled WGS sequence"/>
</dbReference>
<dbReference type="AlphaFoldDB" id="A0A367ZCD7"/>
<organism evidence="1 2">
    <name type="scientific">Candidatus Ozemobacter sibiricus</name>
    <dbReference type="NCBI Taxonomy" id="2268124"/>
    <lineage>
        <taxon>Bacteria</taxon>
        <taxon>Candidatus Ozemobacteria</taxon>
        <taxon>Candidatus Ozemobacterales</taxon>
        <taxon>Candidatus Ozemobacteraceae</taxon>
        <taxon>Candidatus Ozemobacter</taxon>
    </lineage>
</organism>
<sequence>MNPPHHLKNDFPLLDSKIERRKGFSFPRYFPFPLGKRRSFNPA</sequence>
<comment type="caution">
    <text evidence="1">The sequence shown here is derived from an EMBL/GenBank/DDBJ whole genome shotgun (WGS) entry which is preliminary data.</text>
</comment>
<proteinExistence type="predicted"/>
<gene>
    <name evidence="1" type="ORF">OZSIB_3713</name>
</gene>
<protein>
    <submittedName>
        <fullName evidence="1">Uncharacterized protein</fullName>
    </submittedName>
</protein>
<name>A0A367ZCD7_9BACT</name>